<keyword evidence="5 7" id="KW-1133">Transmembrane helix</keyword>
<feature type="transmembrane region" description="Helical" evidence="7">
    <location>
        <begin position="141"/>
        <end position="161"/>
    </location>
</feature>
<dbReference type="SUPFAM" id="SSF82861">
    <property type="entry name" value="Mechanosensitive channel protein MscS (YggB), transmembrane region"/>
    <property type="match status" value="1"/>
</dbReference>
<dbReference type="InterPro" id="IPR006685">
    <property type="entry name" value="MscS_channel_2nd"/>
</dbReference>
<dbReference type="RefSeq" id="WP_109794481.1">
    <property type="nucleotide sequence ID" value="NZ_PHIG01000004.1"/>
</dbReference>
<accession>A0A2M9G7K4</accession>
<reference evidence="11 12" key="1">
    <citation type="submission" date="2017-11" db="EMBL/GenBank/DDBJ databases">
        <title>Draft genome sequence of Rhizobiales bacterium SY3-13.</title>
        <authorList>
            <person name="Sun C."/>
        </authorList>
    </citation>
    <scope>NUCLEOTIDE SEQUENCE [LARGE SCALE GENOMIC DNA]</scope>
    <source>
        <strain evidence="11 12">SY3-13</strain>
    </source>
</reference>
<dbReference type="Pfam" id="PF21088">
    <property type="entry name" value="MS_channel_1st"/>
    <property type="match status" value="1"/>
</dbReference>
<keyword evidence="12" id="KW-1185">Reference proteome</keyword>
<feature type="transmembrane region" description="Helical" evidence="7">
    <location>
        <begin position="248"/>
        <end position="276"/>
    </location>
</feature>
<evidence type="ECO:0000256" key="5">
    <source>
        <dbReference type="ARBA" id="ARBA00022989"/>
    </source>
</evidence>
<dbReference type="InterPro" id="IPR010920">
    <property type="entry name" value="LSM_dom_sf"/>
</dbReference>
<keyword evidence="4 7" id="KW-0812">Transmembrane</keyword>
<feature type="domain" description="Mechanosensitive ion channel transmembrane helices 2/3" evidence="10">
    <location>
        <begin position="222"/>
        <end position="263"/>
    </location>
</feature>
<feature type="transmembrane region" description="Helical" evidence="7">
    <location>
        <begin position="223"/>
        <end position="242"/>
    </location>
</feature>
<proteinExistence type="inferred from homology"/>
<protein>
    <submittedName>
        <fullName evidence="11">Mechanosensitive ion channel protein</fullName>
    </submittedName>
</protein>
<dbReference type="AlphaFoldDB" id="A0A2M9G7K4"/>
<evidence type="ECO:0000259" key="10">
    <source>
        <dbReference type="Pfam" id="PF21088"/>
    </source>
</evidence>
<sequence length="459" mass="50905">MEEIPLVQELSQWIGEVLPLIQDRAFWTERVLERWVLLQMALALGLLLASVWLRRRSGPLLLGLVGRMAGQRTLQRFVMLFVSRRQQILYMILLWLAVIVLANAPPARTELLGVLANLVTAWVVISIISRIIRNKALARSVAFVIWLVAALNILGILPATVDALDNIGLSIGDTRITALSVVNAIGLSVILIWLSVLASRLVESRLEASQDLRPATRVLLAKLFRIVVLSLAVLVALDLTGIDLTALAVFGGALGLGLGFGLQKVISNLVSGFILLMDKSIKPGDVIELDETFGWITRLQARYVSVITRDGREYLIPNEDLITNRVINWSYTDTNVRLEIAFGVAYGSNPHQVRELAVEAARSADRVLKTPTPVCHFVEFGDSSLKFVLRFWIRDPADGVVNIKGKVMLALWDTFQEHGVTIPFPHREVYFRNPLEVVERGGDGAASRRPDEAVEPPKD</sequence>
<gene>
    <name evidence="11" type="ORF">CVT23_00990</name>
</gene>
<dbReference type="Pfam" id="PF21082">
    <property type="entry name" value="MS_channel_3rd"/>
    <property type="match status" value="1"/>
</dbReference>
<dbReference type="InterPro" id="IPR049142">
    <property type="entry name" value="MS_channel_1st"/>
</dbReference>
<dbReference type="InterPro" id="IPR052702">
    <property type="entry name" value="MscS-like_channel"/>
</dbReference>
<comment type="similarity">
    <text evidence="2">Belongs to the MscS (TC 1.A.23) family.</text>
</comment>
<dbReference type="SUPFAM" id="SSF50182">
    <property type="entry name" value="Sm-like ribonucleoproteins"/>
    <property type="match status" value="1"/>
</dbReference>
<dbReference type="PANTHER" id="PTHR30347">
    <property type="entry name" value="POTASSIUM CHANNEL RELATED"/>
    <property type="match status" value="1"/>
</dbReference>
<dbReference type="EMBL" id="PHIG01000004">
    <property type="protein sequence ID" value="PJK31656.1"/>
    <property type="molecule type" value="Genomic_DNA"/>
</dbReference>
<keyword evidence="6 7" id="KW-0472">Membrane</keyword>
<dbReference type="GO" id="GO:0005886">
    <property type="term" value="C:plasma membrane"/>
    <property type="evidence" value="ECO:0007669"/>
    <property type="project" value="UniProtKB-SubCell"/>
</dbReference>
<dbReference type="Gene3D" id="1.10.287.1260">
    <property type="match status" value="1"/>
</dbReference>
<feature type="transmembrane region" description="Helical" evidence="7">
    <location>
        <begin position="111"/>
        <end position="129"/>
    </location>
</feature>
<dbReference type="InterPro" id="IPR023408">
    <property type="entry name" value="MscS_beta-dom_sf"/>
</dbReference>
<evidence type="ECO:0000313" key="12">
    <source>
        <dbReference type="Proteomes" id="UP000229498"/>
    </source>
</evidence>
<dbReference type="Pfam" id="PF00924">
    <property type="entry name" value="MS_channel_2nd"/>
    <property type="match status" value="1"/>
</dbReference>
<dbReference type="Gene3D" id="3.30.70.100">
    <property type="match status" value="1"/>
</dbReference>
<evidence type="ECO:0000256" key="7">
    <source>
        <dbReference type="SAM" id="Phobius"/>
    </source>
</evidence>
<dbReference type="InterPro" id="IPR011014">
    <property type="entry name" value="MscS_channel_TM-2"/>
</dbReference>
<feature type="domain" description="Mechanosensitive ion channel MscS C-terminal" evidence="9">
    <location>
        <begin position="339"/>
        <end position="421"/>
    </location>
</feature>
<dbReference type="OrthoDB" id="9799209at2"/>
<name>A0A2M9G7K4_9PROT</name>
<evidence type="ECO:0000259" key="9">
    <source>
        <dbReference type="Pfam" id="PF21082"/>
    </source>
</evidence>
<dbReference type="InterPro" id="IPR011066">
    <property type="entry name" value="MscS_channel_C_sf"/>
</dbReference>
<feature type="domain" description="Mechanosensitive ion channel MscS" evidence="8">
    <location>
        <begin position="265"/>
        <end position="330"/>
    </location>
</feature>
<keyword evidence="3" id="KW-1003">Cell membrane</keyword>
<evidence type="ECO:0000256" key="6">
    <source>
        <dbReference type="ARBA" id="ARBA00023136"/>
    </source>
</evidence>
<organism evidence="11 12">
    <name type="scientific">Minwuia thermotolerans</name>
    <dbReference type="NCBI Taxonomy" id="2056226"/>
    <lineage>
        <taxon>Bacteria</taxon>
        <taxon>Pseudomonadati</taxon>
        <taxon>Pseudomonadota</taxon>
        <taxon>Alphaproteobacteria</taxon>
        <taxon>Minwuiales</taxon>
        <taxon>Minwuiaceae</taxon>
        <taxon>Minwuia</taxon>
    </lineage>
</organism>
<evidence type="ECO:0000256" key="1">
    <source>
        <dbReference type="ARBA" id="ARBA00004651"/>
    </source>
</evidence>
<dbReference type="SUPFAM" id="SSF82689">
    <property type="entry name" value="Mechanosensitive channel protein MscS (YggB), C-terminal domain"/>
    <property type="match status" value="1"/>
</dbReference>
<dbReference type="InterPro" id="IPR049278">
    <property type="entry name" value="MS_channel_C"/>
</dbReference>
<comment type="subcellular location">
    <subcellularLocation>
        <location evidence="1">Cell membrane</location>
        <topology evidence="1">Multi-pass membrane protein</topology>
    </subcellularLocation>
</comment>
<feature type="transmembrane region" description="Helical" evidence="7">
    <location>
        <begin position="181"/>
        <end position="202"/>
    </location>
</feature>
<dbReference type="Gene3D" id="2.30.30.60">
    <property type="match status" value="1"/>
</dbReference>
<evidence type="ECO:0000256" key="4">
    <source>
        <dbReference type="ARBA" id="ARBA00022692"/>
    </source>
</evidence>
<comment type="caution">
    <text evidence="11">The sequence shown here is derived from an EMBL/GenBank/DDBJ whole genome shotgun (WGS) entry which is preliminary data.</text>
</comment>
<evidence type="ECO:0000313" key="11">
    <source>
        <dbReference type="EMBL" id="PJK31656.1"/>
    </source>
</evidence>
<feature type="transmembrane region" description="Helical" evidence="7">
    <location>
        <begin position="88"/>
        <end position="105"/>
    </location>
</feature>
<dbReference type="GO" id="GO:0008381">
    <property type="term" value="F:mechanosensitive monoatomic ion channel activity"/>
    <property type="evidence" value="ECO:0007669"/>
    <property type="project" value="UniProtKB-ARBA"/>
</dbReference>
<dbReference type="PANTHER" id="PTHR30347:SF1">
    <property type="entry name" value="MECHANOSENSITIVE CHANNEL MSCK"/>
    <property type="match status" value="1"/>
</dbReference>
<evidence type="ECO:0000259" key="8">
    <source>
        <dbReference type="Pfam" id="PF00924"/>
    </source>
</evidence>
<evidence type="ECO:0000256" key="3">
    <source>
        <dbReference type="ARBA" id="ARBA00022475"/>
    </source>
</evidence>
<dbReference type="Proteomes" id="UP000229498">
    <property type="component" value="Unassembled WGS sequence"/>
</dbReference>
<evidence type="ECO:0000256" key="2">
    <source>
        <dbReference type="ARBA" id="ARBA00008017"/>
    </source>
</evidence>
<feature type="transmembrane region" description="Helical" evidence="7">
    <location>
        <begin position="35"/>
        <end position="53"/>
    </location>
</feature>